<accession>A0A6A6SJ38</accession>
<feature type="non-terminal residue" evidence="2">
    <location>
        <position position="1"/>
    </location>
</feature>
<protein>
    <submittedName>
        <fullName evidence="2">Uncharacterized protein</fullName>
    </submittedName>
</protein>
<keyword evidence="1" id="KW-0812">Transmembrane</keyword>
<keyword evidence="1" id="KW-0472">Membrane</keyword>
<reference evidence="2" key="1">
    <citation type="journal article" date="2020" name="Stud. Mycol.">
        <title>101 Dothideomycetes genomes: a test case for predicting lifestyles and emergence of pathogens.</title>
        <authorList>
            <person name="Haridas S."/>
            <person name="Albert R."/>
            <person name="Binder M."/>
            <person name="Bloem J."/>
            <person name="Labutti K."/>
            <person name="Salamov A."/>
            <person name="Andreopoulos B."/>
            <person name="Baker S."/>
            <person name="Barry K."/>
            <person name="Bills G."/>
            <person name="Bluhm B."/>
            <person name="Cannon C."/>
            <person name="Castanera R."/>
            <person name="Culley D."/>
            <person name="Daum C."/>
            <person name="Ezra D."/>
            <person name="Gonzalez J."/>
            <person name="Henrissat B."/>
            <person name="Kuo A."/>
            <person name="Liang C."/>
            <person name="Lipzen A."/>
            <person name="Lutzoni F."/>
            <person name="Magnuson J."/>
            <person name="Mondo S."/>
            <person name="Nolan M."/>
            <person name="Ohm R."/>
            <person name="Pangilinan J."/>
            <person name="Park H.-J."/>
            <person name="Ramirez L."/>
            <person name="Alfaro M."/>
            <person name="Sun H."/>
            <person name="Tritt A."/>
            <person name="Yoshinaga Y."/>
            <person name="Zwiers L.-H."/>
            <person name="Turgeon B."/>
            <person name="Goodwin S."/>
            <person name="Spatafora J."/>
            <person name="Crous P."/>
            <person name="Grigoriev I."/>
        </authorList>
    </citation>
    <scope>NUCLEOTIDE SEQUENCE</scope>
    <source>
        <strain evidence="2">CBS 122681</strain>
    </source>
</reference>
<feature type="transmembrane region" description="Helical" evidence="1">
    <location>
        <begin position="32"/>
        <end position="51"/>
    </location>
</feature>
<dbReference type="Proteomes" id="UP000799324">
    <property type="component" value="Unassembled WGS sequence"/>
</dbReference>
<evidence type="ECO:0000313" key="2">
    <source>
        <dbReference type="EMBL" id="KAF2646991.1"/>
    </source>
</evidence>
<keyword evidence="3" id="KW-1185">Reference proteome</keyword>
<name>A0A6A6SJ38_9PLEO</name>
<proteinExistence type="predicted"/>
<evidence type="ECO:0000256" key="1">
    <source>
        <dbReference type="SAM" id="Phobius"/>
    </source>
</evidence>
<dbReference type="EMBL" id="MU004819">
    <property type="protein sequence ID" value="KAF2646991.1"/>
    <property type="molecule type" value="Genomic_DNA"/>
</dbReference>
<sequence length="57" mass="6911">ILIYINKIYIISIINIITISNIVYIKKNNKKTIFFTYYSLYKYFIILFSLYNTLGIF</sequence>
<organism evidence="2 3">
    <name type="scientific">Lophiostoma macrostomum CBS 122681</name>
    <dbReference type="NCBI Taxonomy" id="1314788"/>
    <lineage>
        <taxon>Eukaryota</taxon>
        <taxon>Fungi</taxon>
        <taxon>Dikarya</taxon>
        <taxon>Ascomycota</taxon>
        <taxon>Pezizomycotina</taxon>
        <taxon>Dothideomycetes</taxon>
        <taxon>Pleosporomycetidae</taxon>
        <taxon>Pleosporales</taxon>
        <taxon>Lophiostomataceae</taxon>
        <taxon>Lophiostoma</taxon>
    </lineage>
</organism>
<gene>
    <name evidence="2" type="ORF">K491DRAFT_615514</name>
</gene>
<feature type="transmembrane region" description="Helical" evidence="1">
    <location>
        <begin position="6"/>
        <end position="25"/>
    </location>
</feature>
<evidence type="ECO:0000313" key="3">
    <source>
        <dbReference type="Proteomes" id="UP000799324"/>
    </source>
</evidence>
<dbReference type="AlphaFoldDB" id="A0A6A6SJ38"/>
<keyword evidence="1" id="KW-1133">Transmembrane helix</keyword>